<dbReference type="AlphaFoldDB" id="A0A2S0JXS8"/>
<evidence type="ECO:0000256" key="1">
    <source>
        <dbReference type="SAM" id="Phobius"/>
    </source>
</evidence>
<keyword evidence="1" id="KW-1133">Transmembrane helix</keyword>
<dbReference type="Proteomes" id="UP000255295">
    <property type="component" value="Unassembled WGS sequence"/>
</dbReference>
<dbReference type="InterPro" id="IPR009293">
    <property type="entry name" value="UPF0478"/>
</dbReference>
<proteinExistence type="predicted"/>
<organism evidence="2 4">
    <name type="scientific">Lysinibacillus sphaericus</name>
    <name type="common">Bacillus sphaericus</name>
    <dbReference type="NCBI Taxonomy" id="1421"/>
    <lineage>
        <taxon>Bacteria</taxon>
        <taxon>Bacillati</taxon>
        <taxon>Bacillota</taxon>
        <taxon>Bacilli</taxon>
        <taxon>Bacillales</taxon>
        <taxon>Bacillaceae</taxon>
        <taxon>Lysinibacillus</taxon>
    </lineage>
</organism>
<dbReference type="PANTHER" id="PTHR40070">
    <property type="entry name" value="UPF0478 PROTEIN YTXG"/>
    <property type="match status" value="1"/>
</dbReference>
<dbReference type="EMBL" id="CP019980">
    <property type="protein sequence ID" value="AVK95858.1"/>
    <property type="molecule type" value="Genomic_DNA"/>
</dbReference>
<evidence type="ECO:0000313" key="2">
    <source>
        <dbReference type="EMBL" id="AVK95858.1"/>
    </source>
</evidence>
<dbReference type="PANTHER" id="PTHR40070:SF1">
    <property type="entry name" value="UPF0478 PROTEIN YTXG"/>
    <property type="match status" value="1"/>
</dbReference>
<name>A0A2S0JXS8_LYSSH</name>
<sequence length="168" mass="18602">MEVILYIAAIIAAIGFLFLCVSVGMTLFSLKSILSSLSGTLSGIEKQMEGITRETTSLLIKTNSLAEDIQQKSEQLNSVVHAVKGMGESVNGLNASVQQITTSISKSVEQNEEKIAQVVQWSNVAMGIADKWKKRKIIEQAPEIMPEDVYNFEQVQSDKPKRKWGRKK</sequence>
<protein>
    <submittedName>
        <fullName evidence="2">DUF948 domain containing protein</fullName>
    </submittedName>
    <submittedName>
        <fullName evidence="3">General stress protein</fullName>
    </submittedName>
</protein>
<dbReference type="Proteomes" id="UP000238825">
    <property type="component" value="Chromosome"/>
</dbReference>
<reference evidence="3 5" key="2">
    <citation type="submission" date="2018-06" db="EMBL/GenBank/DDBJ databases">
        <authorList>
            <consortium name="Pathogen Informatics"/>
            <person name="Doyle S."/>
        </authorList>
    </citation>
    <scope>NUCLEOTIDE SEQUENCE [LARGE SCALE GENOMIC DNA]</scope>
    <source>
        <strain evidence="3 5">NCTC10338</strain>
    </source>
</reference>
<dbReference type="SUPFAM" id="SSF58104">
    <property type="entry name" value="Methyl-accepting chemotaxis protein (MCP) signaling domain"/>
    <property type="match status" value="1"/>
</dbReference>
<reference evidence="2 4" key="1">
    <citation type="submission" date="2017-03" db="EMBL/GenBank/DDBJ databases">
        <title>The whole genome sequencing and assembly of Lysinibacillus sphaericus DSM 28T strain.</title>
        <authorList>
            <person name="Lee Y.-J."/>
            <person name="Yi H."/>
            <person name="Bahn Y.-S."/>
            <person name="Kim J.F."/>
            <person name="Lee D.-W."/>
        </authorList>
    </citation>
    <scope>NUCLEOTIDE SEQUENCE [LARGE SCALE GENOMIC DNA]</scope>
    <source>
        <strain evidence="2 4">DSM 28</strain>
    </source>
</reference>
<keyword evidence="1" id="KW-0812">Transmembrane</keyword>
<dbReference type="RefSeq" id="WP_024363756.1">
    <property type="nucleotide sequence ID" value="NZ_BJNS01000002.1"/>
</dbReference>
<dbReference type="Pfam" id="PF06103">
    <property type="entry name" value="DUF948"/>
    <property type="match status" value="1"/>
</dbReference>
<evidence type="ECO:0000313" key="5">
    <source>
        <dbReference type="Proteomes" id="UP000255295"/>
    </source>
</evidence>
<gene>
    <name evidence="3" type="primary">ytxG</name>
    <name evidence="2" type="ORF">LS41612_06185</name>
    <name evidence="3" type="ORF">NCTC10338_03529</name>
</gene>
<accession>A0A2S0JXS8</accession>
<evidence type="ECO:0000313" key="4">
    <source>
        <dbReference type="Proteomes" id="UP000238825"/>
    </source>
</evidence>
<dbReference type="GeneID" id="48275783"/>
<dbReference type="Gene3D" id="1.20.1480.30">
    <property type="entry name" value="Designed four-helix bundle protein"/>
    <property type="match status" value="1"/>
</dbReference>
<keyword evidence="1" id="KW-0472">Membrane</keyword>
<evidence type="ECO:0000313" key="3">
    <source>
        <dbReference type="EMBL" id="SUV18399.1"/>
    </source>
</evidence>
<dbReference type="EMBL" id="UFSZ01000001">
    <property type="protein sequence ID" value="SUV18399.1"/>
    <property type="molecule type" value="Genomic_DNA"/>
</dbReference>
<feature type="transmembrane region" description="Helical" evidence="1">
    <location>
        <begin position="6"/>
        <end position="28"/>
    </location>
</feature>